<keyword evidence="2" id="KW-0758">Storage protein</keyword>
<dbReference type="EMBL" id="JAMZMK010006825">
    <property type="protein sequence ID" value="KAI7747155.1"/>
    <property type="molecule type" value="Genomic_DNA"/>
</dbReference>
<dbReference type="SMART" id="SM00499">
    <property type="entry name" value="AAI"/>
    <property type="match status" value="1"/>
</dbReference>
<evidence type="ECO:0000259" key="4">
    <source>
        <dbReference type="SMART" id="SM00499"/>
    </source>
</evidence>
<dbReference type="PRINTS" id="PR00496">
    <property type="entry name" value="NAPIN"/>
</dbReference>
<dbReference type="PANTHER" id="PTHR35496">
    <property type="entry name" value="2S SEED STORAGE PROTEIN 1-RELATED"/>
    <property type="match status" value="1"/>
</dbReference>
<dbReference type="PANTHER" id="PTHR35496:SF4">
    <property type="entry name" value="2S SULFUR-RICH SEED STORAGE PROTEIN 2-LIKE"/>
    <property type="match status" value="1"/>
</dbReference>
<evidence type="ECO:0000313" key="6">
    <source>
        <dbReference type="Proteomes" id="UP001206925"/>
    </source>
</evidence>
<keyword evidence="3" id="KW-0708">Seed storage protein</keyword>
<evidence type="ECO:0000313" key="5">
    <source>
        <dbReference type="EMBL" id="KAI7747155.1"/>
    </source>
</evidence>
<name>A0AAD5CVM4_AMBAR</name>
<feature type="domain" description="Bifunctional inhibitor/plant lipid transfer protein/seed storage helical" evidence="4">
    <location>
        <begin position="2"/>
        <end position="76"/>
    </location>
</feature>
<dbReference type="Pfam" id="PF00234">
    <property type="entry name" value="Tryp_alpha_amyl"/>
    <property type="match status" value="1"/>
</dbReference>
<dbReference type="Gene3D" id="1.10.110.10">
    <property type="entry name" value="Plant lipid-transfer and hydrophobic proteins"/>
    <property type="match status" value="1"/>
</dbReference>
<dbReference type="Proteomes" id="UP001206925">
    <property type="component" value="Unassembled WGS sequence"/>
</dbReference>
<organism evidence="5 6">
    <name type="scientific">Ambrosia artemisiifolia</name>
    <name type="common">Common ragweed</name>
    <dbReference type="NCBI Taxonomy" id="4212"/>
    <lineage>
        <taxon>Eukaryota</taxon>
        <taxon>Viridiplantae</taxon>
        <taxon>Streptophyta</taxon>
        <taxon>Embryophyta</taxon>
        <taxon>Tracheophyta</taxon>
        <taxon>Spermatophyta</taxon>
        <taxon>Magnoliopsida</taxon>
        <taxon>eudicotyledons</taxon>
        <taxon>Gunneridae</taxon>
        <taxon>Pentapetalae</taxon>
        <taxon>asterids</taxon>
        <taxon>campanulids</taxon>
        <taxon>Asterales</taxon>
        <taxon>Asteraceae</taxon>
        <taxon>Asteroideae</taxon>
        <taxon>Heliantheae alliance</taxon>
        <taxon>Heliantheae</taxon>
        <taxon>Ambrosia</taxon>
    </lineage>
</organism>
<keyword evidence="6" id="KW-1185">Reference proteome</keyword>
<protein>
    <recommendedName>
        <fullName evidence="4">Bifunctional inhibitor/plant lipid transfer protein/seed storage helical domain-containing protein</fullName>
    </recommendedName>
</protein>
<comment type="caution">
    <text evidence="5">The sequence shown here is derived from an EMBL/GenBank/DDBJ whole genome shotgun (WGS) entry which is preliminary data.</text>
</comment>
<evidence type="ECO:0000256" key="1">
    <source>
        <dbReference type="ARBA" id="ARBA00008262"/>
    </source>
</evidence>
<sequence length="99" mass="11689">MDQQQEQEILQQCCQQLQNLEEQCQCDAVKQVFREAWQQVQQQQRRQQQFGSQQSQRLRQKARILPNVCNLQSRRCQIGTITTTVTKSESNYDIPFLGS</sequence>
<gene>
    <name evidence="5" type="ORF">M8C21_033334</name>
</gene>
<reference evidence="5" key="1">
    <citation type="submission" date="2022-06" db="EMBL/GenBank/DDBJ databases">
        <title>Uncovering the hologenomic basis of an extraordinary plant invasion.</title>
        <authorList>
            <person name="Bieker V.C."/>
            <person name="Martin M.D."/>
            <person name="Gilbert T."/>
            <person name="Hodgins K."/>
            <person name="Battlay P."/>
            <person name="Petersen B."/>
            <person name="Wilson J."/>
        </authorList>
    </citation>
    <scope>NUCLEOTIDE SEQUENCE</scope>
    <source>
        <strain evidence="5">AA19_3_7</strain>
        <tissue evidence="5">Leaf</tissue>
    </source>
</reference>
<dbReference type="InterPro" id="IPR036312">
    <property type="entry name" value="Bifun_inhib/LTP/seed_sf"/>
</dbReference>
<accession>A0AAD5CVM4</accession>
<dbReference type="InterPro" id="IPR016140">
    <property type="entry name" value="Bifunc_inhib/LTP/seed_store"/>
</dbReference>
<dbReference type="GO" id="GO:0045735">
    <property type="term" value="F:nutrient reservoir activity"/>
    <property type="evidence" value="ECO:0007669"/>
    <property type="project" value="UniProtKB-KW"/>
</dbReference>
<comment type="similarity">
    <text evidence="1">Belongs to the 2S seed storage albumins family.</text>
</comment>
<evidence type="ECO:0000256" key="2">
    <source>
        <dbReference type="ARBA" id="ARBA00022761"/>
    </source>
</evidence>
<dbReference type="AlphaFoldDB" id="A0AAD5CVM4"/>
<dbReference type="InterPro" id="IPR000617">
    <property type="entry name" value="Napin/2SS/CON"/>
</dbReference>
<proteinExistence type="inferred from homology"/>
<evidence type="ECO:0000256" key="3">
    <source>
        <dbReference type="ARBA" id="ARBA00023129"/>
    </source>
</evidence>
<dbReference type="SUPFAM" id="SSF47699">
    <property type="entry name" value="Bifunctional inhibitor/lipid-transfer protein/seed storage 2S albumin"/>
    <property type="match status" value="1"/>
</dbReference>